<dbReference type="PANTHER" id="PTHR10357:SF232">
    <property type="entry name" value="GLYCOSYL HYDROLASE FAMILY 13 CATALYTIC DOMAIN-CONTAINING PROTEIN"/>
    <property type="match status" value="1"/>
</dbReference>
<keyword evidence="9" id="KW-1185">Reference proteome</keyword>
<dbReference type="GO" id="GO:0004575">
    <property type="term" value="F:sucrose alpha-glucosidase activity"/>
    <property type="evidence" value="ECO:0007669"/>
    <property type="project" value="TreeGrafter"/>
</dbReference>
<dbReference type="PANTHER" id="PTHR10357">
    <property type="entry name" value="ALPHA-AMYLASE FAMILY MEMBER"/>
    <property type="match status" value="1"/>
</dbReference>
<dbReference type="FunFam" id="3.90.400.10:FF:000001">
    <property type="entry name" value="Maltase A3, isoform A"/>
    <property type="match status" value="1"/>
</dbReference>
<dbReference type="InterPro" id="IPR017853">
    <property type="entry name" value="GH"/>
</dbReference>
<evidence type="ECO:0000313" key="7">
    <source>
        <dbReference type="EMBL" id="KAF7579173.1"/>
    </source>
</evidence>
<keyword evidence="5" id="KW-0462">Maltose metabolism</keyword>
<dbReference type="SMART" id="SM00642">
    <property type="entry name" value="Aamy"/>
    <property type="match status" value="1"/>
</dbReference>
<evidence type="ECO:0000256" key="5">
    <source>
        <dbReference type="ARBA" id="ARBA00026248"/>
    </source>
</evidence>
<dbReference type="Pfam" id="PF00128">
    <property type="entry name" value="Alpha-amylase"/>
    <property type="match status" value="1"/>
</dbReference>
<organism evidence="8 9">
    <name type="scientific">Pyrenophora tritici-repentis</name>
    <dbReference type="NCBI Taxonomy" id="45151"/>
    <lineage>
        <taxon>Eukaryota</taxon>
        <taxon>Fungi</taxon>
        <taxon>Dikarya</taxon>
        <taxon>Ascomycota</taxon>
        <taxon>Pezizomycotina</taxon>
        <taxon>Dothideomycetes</taxon>
        <taxon>Pleosporomycetidae</taxon>
        <taxon>Pleosporales</taxon>
        <taxon>Pleosporineae</taxon>
        <taxon>Pleosporaceae</taxon>
        <taxon>Pyrenophora</taxon>
    </lineage>
</organism>
<dbReference type="InterPro" id="IPR045857">
    <property type="entry name" value="O16G_dom_2"/>
</dbReference>
<reference evidence="7" key="1">
    <citation type="journal article" date="2018" name="BMC Genomics">
        <title>Comparative genomics of the wheat fungal pathogen Pyrenophora tritici-repentis reveals chromosomal variations and genome plasticity.</title>
        <authorList>
            <person name="Moolhuijzen P."/>
            <person name="See P.T."/>
            <person name="Hane J.K."/>
            <person name="Shi G."/>
            <person name="Liu Z."/>
            <person name="Oliver R.P."/>
            <person name="Moffat C.S."/>
        </authorList>
    </citation>
    <scope>NUCLEOTIDE SEQUENCE [LARGE SCALE GENOMIC DNA]</scope>
    <source>
        <strain evidence="7">M4</strain>
    </source>
</reference>
<evidence type="ECO:0000256" key="2">
    <source>
        <dbReference type="ARBA" id="ARBA00022801"/>
    </source>
</evidence>
<comment type="similarity">
    <text evidence="1">Belongs to the glycosyl hydrolase 13 family.</text>
</comment>
<dbReference type="GO" id="GO:0000025">
    <property type="term" value="P:maltose catabolic process"/>
    <property type="evidence" value="ECO:0007669"/>
    <property type="project" value="TreeGrafter"/>
</dbReference>
<dbReference type="GO" id="GO:0004574">
    <property type="term" value="F:oligo-1,6-glucosidase activity"/>
    <property type="evidence" value="ECO:0007669"/>
    <property type="project" value="TreeGrafter"/>
</dbReference>
<dbReference type="GO" id="GO:0005987">
    <property type="term" value="P:sucrose catabolic process"/>
    <property type="evidence" value="ECO:0007669"/>
    <property type="project" value="TreeGrafter"/>
</dbReference>
<dbReference type="Gene3D" id="3.90.400.10">
    <property type="entry name" value="Oligo-1,6-glucosidase, Domain 2"/>
    <property type="match status" value="1"/>
</dbReference>
<reference evidence="8" key="2">
    <citation type="submission" date="2021-05" db="EMBL/GenBank/DDBJ databases">
        <authorList>
            <person name="Moolhuijzen P.M."/>
            <person name="Moffat C.S."/>
        </authorList>
    </citation>
    <scope>NUCLEOTIDE SEQUENCE</scope>
    <source>
        <strain evidence="8">86-124</strain>
    </source>
</reference>
<keyword evidence="3" id="KW-0325">Glycoprotein</keyword>
<dbReference type="Gene3D" id="3.20.20.80">
    <property type="entry name" value="Glycosidases"/>
    <property type="match status" value="1"/>
</dbReference>
<evidence type="ECO:0000256" key="1">
    <source>
        <dbReference type="ARBA" id="ARBA00008061"/>
    </source>
</evidence>
<evidence type="ECO:0000313" key="9">
    <source>
        <dbReference type="Proteomes" id="UP000249757"/>
    </source>
</evidence>
<dbReference type="SUPFAM" id="SSF51011">
    <property type="entry name" value="Glycosyl hydrolase domain"/>
    <property type="match status" value="1"/>
</dbReference>
<reference evidence="8" key="3">
    <citation type="journal article" date="2022" name="bioRxiv">
        <title>A global pangenome for the wheat fungal pathogen Pyrenophora tritici-repentis and prediction of effector protein structural homology.</title>
        <authorList>
            <person name="Moolhuijzen P."/>
            <person name="See P.T."/>
            <person name="Shi G."/>
            <person name="Powell H.R."/>
            <person name="Cockram J."/>
            <person name="Jorgensen L.N."/>
            <person name="Benslimane H."/>
            <person name="Strelkov S.E."/>
            <person name="Turner J."/>
            <person name="Liu Z."/>
            <person name="Moffat C.S."/>
        </authorList>
    </citation>
    <scope>NUCLEOTIDE SEQUENCE</scope>
    <source>
        <strain evidence="8">86-124</strain>
    </source>
</reference>
<dbReference type="CDD" id="cd11333">
    <property type="entry name" value="AmyAc_SI_OligoGlu_DGase"/>
    <property type="match status" value="1"/>
</dbReference>
<accession>A0A2W1DZ82</accession>
<keyword evidence="2" id="KW-0378">Hydrolase</keyword>
<evidence type="ECO:0000313" key="8">
    <source>
        <dbReference type="EMBL" id="KAI1513044.1"/>
    </source>
</evidence>
<sequence length="604" mass="70352">MSVNPQKKDLYVGTDLHRWWKEAVVYQIYPASFLDSNGDGWGDVPGITQKLDYLKSLGIDVIWISPIYKSPQADMGYDIADYEDIDPSYGTLADVDNMITEIKKRGMKLVMDLVVNHTSEEHEWFLNSRSSKESSKRDWYIWKPAKYDADGNRQPPNNWAQILGEANSAWTWDERTQEYYLSLFTPEQPDLNWENHDVREAVKNVLRFWLDRGASGFRMDVINLISKVQTFPDAPVTVKGNKYQRGDKYFANGPRLHEWLQELRRDVLSKYDTLTVGEMPFVRDDDEVIKVVGSNRGELNMIFVFDLVDIDNIPGDFKYTLYPWDGRDFKKIINKFQRLMLDRDGWNSLYVENHDQPRSISRFTDDSDEWRECGAKLLCLMQTTLAGTLYVYQGEEIGMRNVPKEWKPEEYKDIESINFFKKYRDLYPNDAEKQALAAEIMQRKARDSARTPMQWNTSAQAGFTTGKPWMRVNDDYPTINTEVQISNPTPSPGMLSVHAFWKRALECRKENKDVFVYGDFEMLDMDDSQVVAYRRWSEKNAFITVFNLSGEKAVWGKMGALKVKKWVAGNYDERELEGRAKSGEMELRPWEAVLGMLEYDTMVA</sequence>
<dbReference type="InterPro" id="IPR006047">
    <property type="entry name" value="GH13_cat_dom"/>
</dbReference>
<dbReference type="FunFam" id="3.20.20.80:FF:000087">
    <property type="entry name" value="Oligo-1,6-glucosidase IMA1"/>
    <property type="match status" value="1"/>
</dbReference>
<evidence type="ECO:0000256" key="4">
    <source>
        <dbReference type="ARBA" id="ARBA00023295"/>
    </source>
</evidence>
<dbReference type="Proteomes" id="UP000249757">
    <property type="component" value="Unassembled WGS sequence"/>
</dbReference>
<proteinExistence type="inferred from homology"/>
<dbReference type="EMBL" id="NQIK02000001">
    <property type="protein sequence ID" value="KAF7579173.1"/>
    <property type="molecule type" value="Genomic_DNA"/>
</dbReference>
<reference evidence="9" key="4">
    <citation type="journal article" date="2022" name="Microb. Genom.">
        <title>A global pangenome for the wheat fungal pathogen Pyrenophora tritici-repentis and prediction of effector protein structural homology.</title>
        <authorList>
            <person name="Moolhuijzen P.M."/>
            <person name="See P.T."/>
            <person name="Shi G."/>
            <person name="Powell H.R."/>
            <person name="Cockram J."/>
            <person name="Jorgensen L.N."/>
            <person name="Benslimane H."/>
            <person name="Strelkov S.E."/>
            <person name="Turner J."/>
            <person name="Liu Z."/>
            <person name="Moffat C.S."/>
        </authorList>
    </citation>
    <scope>NUCLEOTIDE SEQUENCE [LARGE SCALE GENOMIC DNA]</scope>
</reference>
<feature type="domain" description="Glycosyl hydrolase family 13 catalytic" evidence="6">
    <location>
        <begin position="27"/>
        <end position="450"/>
    </location>
</feature>
<dbReference type="GO" id="GO:0033934">
    <property type="term" value="F:glucan 1,4-alpha-maltotriohydrolase activity"/>
    <property type="evidence" value="ECO:0007669"/>
    <property type="project" value="TreeGrafter"/>
</dbReference>
<evidence type="ECO:0000259" key="6">
    <source>
        <dbReference type="SMART" id="SM00642"/>
    </source>
</evidence>
<dbReference type="AlphaFoldDB" id="A0A2W1DZ82"/>
<dbReference type="EMBL" id="NRDI02000010">
    <property type="protein sequence ID" value="KAI1513044.1"/>
    <property type="molecule type" value="Genomic_DNA"/>
</dbReference>
<evidence type="ECO:0000256" key="3">
    <source>
        <dbReference type="ARBA" id="ARBA00023180"/>
    </source>
</evidence>
<keyword evidence="4" id="KW-0326">Glycosidase</keyword>
<name>A0A2W1DZ82_9PLEO</name>
<dbReference type="Gene3D" id="2.60.40.1180">
    <property type="entry name" value="Golgi alpha-mannosidase II"/>
    <property type="match status" value="1"/>
</dbReference>
<dbReference type="Proteomes" id="UP000245464">
    <property type="component" value="Chromosome 1"/>
</dbReference>
<dbReference type="OrthoDB" id="1740265at2759"/>
<dbReference type="FunFam" id="3.20.20.80:FF:000064">
    <property type="entry name" value="Oligo-1,6-glucosidase"/>
    <property type="match status" value="1"/>
</dbReference>
<dbReference type="InterPro" id="IPR013780">
    <property type="entry name" value="Glyco_hydro_b"/>
</dbReference>
<comment type="caution">
    <text evidence="8">The sequence shown here is derived from an EMBL/GenBank/DDBJ whole genome shotgun (WGS) entry which is preliminary data.</text>
</comment>
<dbReference type="SUPFAM" id="SSF51445">
    <property type="entry name" value="(Trans)glycosidases"/>
    <property type="match status" value="1"/>
</dbReference>
<protein>
    <submittedName>
        <fullName evidence="8">Alpha-glucosidase</fullName>
    </submittedName>
</protein>
<dbReference type="GO" id="GO:0004556">
    <property type="term" value="F:alpha-amylase activity"/>
    <property type="evidence" value="ECO:0007669"/>
    <property type="project" value="TreeGrafter"/>
</dbReference>
<gene>
    <name evidence="8" type="ORF">Ptr86124_008064</name>
    <name evidence="7" type="ORF">PtrM4_034130</name>
</gene>